<feature type="region of interest" description="Disordered" evidence="7">
    <location>
        <begin position="136"/>
        <end position="158"/>
    </location>
</feature>
<dbReference type="Pfam" id="PF13812">
    <property type="entry name" value="PPR_3"/>
    <property type="match status" value="1"/>
</dbReference>
<dbReference type="PANTHER" id="PTHR45717">
    <property type="entry name" value="OS12G0527900 PROTEIN"/>
    <property type="match status" value="1"/>
</dbReference>
<protein>
    <submittedName>
        <fullName evidence="8">Uncharacterized protein</fullName>
    </submittedName>
</protein>
<keyword evidence="9" id="KW-1185">Reference proteome</keyword>
<dbReference type="NCBIfam" id="TIGR00756">
    <property type="entry name" value="PPR"/>
    <property type="match status" value="2"/>
</dbReference>
<dbReference type="AlphaFoldDB" id="A0A2G5EWL7"/>
<evidence type="ECO:0000256" key="2">
    <source>
        <dbReference type="ARBA" id="ARBA00007626"/>
    </source>
</evidence>
<keyword evidence="3" id="KW-0677">Repeat</keyword>
<dbReference type="EMBL" id="KZ305021">
    <property type="protein sequence ID" value="PIA60111.1"/>
    <property type="molecule type" value="Genomic_DNA"/>
</dbReference>
<dbReference type="InParanoid" id="A0A2G5EWL7"/>
<dbReference type="SUPFAM" id="SSF48452">
    <property type="entry name" value="TPR-like"/>
    <property type="match status" value="1"/>
</dbReference>
<evidence type="ECO:0000313" key="9">
    <source>
        <dbReference type="Proteomes" id="UP000230069"/>
    </source>
</evidence>
<feature type="region of interest" description="Disordered" evidence="7">
    <location>
        <begin position="70"/>
        <end position="110"/>
    </location>
</feature>
<keyword evidence="5" id="KW-0496">Mitochondrion</keyword>
<dbReference type="Proteomes" id="UP000230069">
    <property type="component" value="Unassembled WGS sequence"/>
</dbReference>
<feature type="repeat" description="PPR" evidence="6">
    <location>
        <begin position="497"/>
        <end position="532"/>
    </location>
</feature>
<dbReference type="PROSITE" id="PS51375">
    <property type="entry name" value="PPR"/>
    <property type="match status" value="3"/>
</dbReference>
<feature type="repeat" description="PPR" evidence="6">
    <location>
        <begin position="256"/>
        <end position="290"/>
    </location>
</feature>
<feature type="repeat" description="PPR" evidence="6">
    <location>
        <begin position="325"/>
        <end position="359"/>
    </location>
</feature>
<keyword evidence="4" id="KW-0809">Transit peptide</keyword>
<proteinExistence type="inferred from homology"/>
<dbReference type="Pfam" id="PF01535">
    <property type="entry name" value="PPR"/>
    <property type="match status" value="4"/>
</dbReference>
<evidence type="ECO:0000256" key="7">
    <source>
        <dbReference type="SAM" id="MobiDB-lite"/>
    </source>
</evidence>
<evidence type="ECO:0000256" key="1">
    <source>
        <dbReference type="ARBA" id="ARBA00004173"/>
    </source>
</evidence>
<dbReference type="Gene3D" id="1.25.40.10">
    <property type="entry name" value="Tetratricopeptide repeat domain"/>
    <property type="match status" value="3"/>
</dbReference>
<dbReference type="GO" id="GO:0005739">
    <property type="term" value="C:mitochondrion"/>
    <property type="evidence" value="ECO:0007669"/>
    <property type="project" value="UniProtKB-SubCell"/>
</dbReference>
<evidence type="ECO:0000256" key="6">
    <source>
        <dbReference type="PROSITE-ProRule" id="PRU00708"/>
    </source>
</evidence>
<feature type="compositionally biased region" description="Acidic residues" evidence="7">
    <location>
        <begin position="84"/>
        <end position="95"/>
    </location>
</feature>
<accession>A0A2G5EWL7</accession>
<dbReference type="FunCoup" id="A0A2G5EWL7">
    <property type="interactions" value="1242"/>
</dbReference>
<gene>
    <name evidence="8" type="ORF">AQUCO_00400777v1</name>
</gene>
<reference evidence="8 9" key="1">
    <citation type="submission" date="2017-09" db="EMBL/GenBank/DDBJ databases">
        <title>WGS assembly of Aquilegia coerulea Goldsmith.</title>
        <authorList>
            <person name="Hodges S."/>
            <person name="Kramer E."/>
            <person name="Nordborg M."/>
            <person name="Tomkins J."/>
            <person name="Borevitz J."/>
            <person name="Derieg N."/>
            <person name="Yan J."/>
            <person name="Mihaltcheva S."/>
            <person name="Hayes R.D."/>
            <person name="Rokhsar D."/>
        </authorList>
    </citation>
    <scope>NUCLEOTIDE SEQUENCE [LARGE SCALE GENOMIC DNA]</scope>
    <source>
        <strain evidence="9">cv. Goldsmith</strain>
    </source>
</reference>
<name>A0A2G5EWL7_AQUCA</name>
<dbReference type="OrthoDB" id="739241at2759"/>
<dbReference type="InterPro" id="IPR002885">
    <property type="entry name" value="PPR_rpt"/>
</dbReference>
<evidence type="ECO:0000313" key="8">
    <source>
        <dbReference type="EMBL" id="PIA60111.1"/>
    </source>
</evidence>
<comment type="similarity">
    <text evidence="2">Belongs to the PPR family. P subfamily.</text>
</comment>
<evidence type="ECO:0000256" key="4">
    <source>
        <dbReference type="ARBA" id="ARBA00022946"/>
    </source>
</evidence>
<comment type="subcellular location">
    <subcellularLocation>
        <location evidence="1">Mitochondrion</location>
    </subcellularLocation>
</comment>
<dbReference type="GO" id="GO:0003729">
    <property type="term" value="F:mRNA binding"/>
    <property type="evidence" value="ECO:0007669"/>
    <property type="project" value="UniProtKB-ARBA"/>
</dbReference>
<dbReference type="InterPro" id="IPR011990">
    <property type="entry name" value="TPR-like_helical_dom_sf"/>
</dbReference>
<sequence length="624" mass="70652">MWALRRAVVPLRTHGCHIGASRTCCAKLDTLTTDLEHKVETCNNTQFVSSGYRTWPKRSYQSLSSHSKFSSASRGLSSQAGAESSEEDSVEDGFSELETPSSEVAGETTVKEEIAEDLISEPDLSDDDETEVSLKELGLSDTDQNAAEETSPKKENDSGLFKVLLTATRNSMDNELNKWDEEGKPLGRTEISIAMLNLRKRRLYGKALQFSEWLDSKNKLTYGDRDYASHLDLIAKVRGLQQAEKYIKSIPESFKNEVIYRTLLANCVTGSNLKKAEEVYNKMRDMEFQMTAFSCNQLLLLYKRLDKKKIADVLLFMEKENIKPNLFTYKLLIDTKGQANDIGGMEQLLETMKEQGFEPDISIQATVARHYIFAGFNDKAEAVLKDMEGSNLKQNRAASRSLLLLYADLGKADEVDRVWKVCDPNPRMEECLAAIEALGKLGKIEEAEAVFDKMTKTWKKLSAKHFTTLLQVYANHKMLMKGKDLAKRMHECGCRIGPWTWDALVKLYVQAGEVEKADSILNRAAQQNQIKPLFSTYMQIMDQYARRGDVHNAEKMFHRLKQAGYGGRIRQYQTLLQAYIKAKVPAYGFRERMKADDVFPNKSVAVQLAQIDAFKKTAISELLD</sequence>
<dbReference type="PANTHER" id="PTHR45717:SF15">
    <property type="entry name" value="AGL218WP"/>
    <property type="match status" value="1"/>
</dbReference>
<dbReference type="STRING" id="218851.A0A2G5EWL7"/>
<dbReference type="FunFam" id="1.25.40.10:FF:000394">
    <property type="entry name" value="Pentatricopeptide repeat-containing protein, mitochondrial"/>
    <property type="match status" value="1"/>
</dbReference>
<evidence type="ECO:0000256" key="5">
    <source>
        <dbReference type="ARBA" id="ARBA00023128"/>
    </source>
</evidence>
<evidence type="ECO:0000256" key="3">
    <source>
        <dbReference type="ARBA" id="ARBA00022737"/>
    </source>
</evidence>
<organism evidence="8 9">
    <name type="scientific">Aquilegia coerulea</name>
    <name type="common">Rocky mountain columbine</name>
    <dbReference type="NCBI Taxonomy" id="218851"/>
    <lineage>
        <taxon>Eukaryota</taxon>
        <taxon>Viridiplantae</taxon>
        <taxon>Streptophyta</taxon>
        <taxon>Embryophyta</taxon>
        <taxon>Tracheophyta</taxon>
        <taxon>Spermatophyta</taxon>
        <taxon>Magnoliopsida</taxon>
        <taxon>Ranunculales</taxon>
        <taxon>Ranunculaceae</taxon>
        <taxon>Thalictroideae</taxon>
        <taxon>Aquilegia</taxon>
    </lineage>
</organism>